<evidence type="ECO:0000313" key="1">
    <source>
        <dbReference type="EMBL" id="KAK0467649.1"/>
    </source>
</evidence>
<gene>
    <name evidence="1" type="ORF">IW261DRAFT_1598116</name>
</gene>
<organism evidence="1 2">
    <name type="scientific">Armillaria novae-zelandiae</name>
    <dbReference type="NCBI Taxonomy" id="153914"/>
    <lineage>
        <taxon>Eukaryota</taxon>
        <taxon>Fungi</taxon>
        <taxon>Dikarya</taxon>
        <taxon>Basidiomycota</taxon>
        <taxon>Agaricomycotina</taxon>
        <taxon>Agaricomycetes</taxon>
        <taxon>Agaricomycetidae</taxon>
        <taxon>Agaricales</taxon>
        <taxon>Marasmiineae</taxon>
        <taxon>Physalacriaceae</taxon>
        <taxon>Armillaria</taxon>
    </lineage>
</organism>
<proteinExistence type="predicted"/>
<comment type="caution">
    <text evidence="1">The sequence shown here is derived from an EMBL/GenBank/DDBJ whole genome shotgun (WGS) entry which is preliminary data.</text>
</comment>
<dbReference type="Proteomes" id="UP001175227">
    <property type="component" value="Unassembled WGS sequence"/>
</dbReference>
<name>A0AA39NL43_9AGAR</name>
<evidence type="ECO:0000313" key="2">
    <source>
        <dbReference type="Proteomes" id="UP001175227"/>
    </source>
</evidence>
<dbReference type="EMBL" id="JAUEPR010000072">
    <property type="protein sequence ID" value="KAK0467649.1"/>
    <property type="molecule type" value="Genomic_DNA"/>
</dbReference>
<keyword evidence="2" id="KW-1185">Reference proteome</keyword>
<dbReference type="AlphaFoldDB" id="A0AA39NL43"/>
<protein>
    <submittedName>
        <fullName evidence="1">Uncharacterized protein</fullName>
    </submittedName>
</protein>
<accession>A0AA39NL43</accession>
<sequence length="129" mass="13757">MGVVIIEGEGGVISCKVDDMETAAATKNRMIHFVEFYSICVRNLIPEALEALEKSTSPLEARRMRIVTDSAGRMGTTGLVTVYTAGRVHLDGISKVTAMPDTLLKSVVIVLGPTWPDAVLGAVKVLEVG</sequence>
<reference evidence="1" key="1">
    <citation type="submission" date="2023-06" db="EMBL/GenBank/DDBJ databases">
        <authorList>
            <consortium name="Lawrence Berkeley National Laboratory"/>
            <person name="Ahrendt S."/>
            <person name="Sahu N."/>
            <person name="Indic B."/>
            <person name="Wong-Bajracharya J."/>
            <person name="Merenyi Z."/>
            <person name="Ke H.-M."/>
            <person name="Monk M."/>
            <person name="Kocsube S."/>
            <person name="Drula E."/>
            <person name="Lipzen A."/>
            <person name="Balint B."/>
            <person name="Henrissat B."/>
            <person name="Andreopoulos B."/>
            <person name="Martin F.M."/>
            <person name="Harder C.B."/>
            <person name="Rigling D."/>
            <person name="Ford K.L."/>
            <person name="Foster G.D."/>
            <person name="Pangilinan J."/>
            <person name="Papanicolaou A."/>
            <person name="Barry K."/>
            <person name="LaButti K."/>
            <person name="Viragh M."/>
            <person name="Koriabine M."/>
            <person name="Yan M."/>
            <person name="Riley R."/>
            <person name="Champramary S."/>
            <person name="Plett K.L."/>
            <person name="Tsai I.J."/>
            <person name="Slot J."/>
            <person name="Sipos G."/>
            <person name="Plett J."/>
            <person name="Nagy L.G."/>
            <person name="Grigoriev I.V."/>
        </authorList>
    </citation>
    <scope>NUCLEOTIDE SEQUENCE</scope>
    <source>
        <strain evidence="1">ICMP 16352</strain>
    </source>
</reference>